<comment type="caution">
    <text evidence="1">The sequence shown here is derived from an EMBL/GenBank/DDBJ whole genome shotgun (WGS) entry which is preliminary data.</text>
</comment>
<dbReference type="RefSeq" id="WP_283443870.1">
    <property type="nucleotide sequence ID" value="NZ_FXUL01000016.1"/>
</dbReference>
<organism evidence="1 2">
    <name type="scientific">Noviherbaspirillum suwonense</name>
    <dbReference type="NCBI Taxonomy" id="1224511"/>
    <lineage>
        <taxon>Bacteria</taxon>
        <taxon>Pseudomonadati</taxon>
        <taxon>Pseudomonadota</taxon>
        <taxon>Betaproteobacteria</taxon>
        <taxon>Burkholderiales</taxon>
        <taxon>Oxalobacteraceae</taxon>
        <taxon>Noviherbaspirillum</taxon>
    </lineage>
</organism>
<proteinExistence type="predicted"/>
<gene>
    <name evidence="1" type="ORF">SAMN06295970_116100</name>
</gene>
<dbReference type="Proteomes" id="UP001158049">
    <property type="component" value="Unassembled WGS sequence"/>
</dbReference>
<sequence>MTGGLPEDELRREMGCTRDEFLRWLPGASRHAPVMANGDVYRILSEHGPVEIRIAEMPPRRIGSIALPVLDVRFRFTGIDASARKAFLDYFDQYTRRGGG</sequence>
<keyword evidence="2" id="KW-1185">Reference proteome</keyword>
<dbReference type="EMBL" id="FXUL01000016">
    <property type="protein sequence ID" value="SMP70825.1"/>
    <property type="molecule type" value="Genomic_DNA"/>
</dbReference>
<evidence type="ECO:0000313" key="2">
    <source>
        <dbReference type="Proteomes" id="UP001158049"/>
    </source>
</evidence>
<protein>
    <submittedName>
        <fullName evidence="1">Uncharacterized protein</fullName>
    </submittedName>
</protein>
<name>A0ABY1QHN9_9BURK</name>
<accession>A0ABY1QHN9</accession>
<reference evidence="1 2" key="1">
    <citation type="submission" date="2017-05" db="EMBL/GenBank/DDBJ databases">
        <authorList>
            <person name="Varghese N."/>
            <person name="Submissions S."/>
        </authorList>
    </citation>
    <scope>NUCLEOTIDE SEQUENCE [LARGE SCALE GENOMIC DNA]</scope>
    <source>
        <strain evidence="1 2">DSM 26001</strain>
    </source>
</reference>
<evidence type="ECO:0000313" key="1">
    <source>
        <dbReference type="EMBL" id="SMP70825.1"/>
    </source>
</evidence>